<evidence type="ECO:0000256" key="5">
    <source>
        <dbReference type="ARBA" id="ARBA00022692"/>
    </source>
</evidence>
<dbReference type="GO" id="GO:0005506">
    <property type="term" value="F:iron ion binding"/>
    <property type="evidence" value="ECO:0007669"/>
    <property type="project" value="InterPro"/>
</dbReference>
<comment type="cofactor">
    <cofactor evidence="1 14">
        <name>heme</name>
        <dbReference type="ChEBI" id="CHEBI:30413"/>
    </cofactor>
</comment>
<sequence length="494" mass="56487">MEPFTIFFIFASSLILYTYWILITTKTAKNLPPGPPKLPIIGNIHLLDKQRPHRKLTNLARIYGPIMHLQLGQVSTVVISSPQLAREVLKIQDINFADRPATTTAKIFFYEGSNIGWAPYGNYWRQLKKFATLELLSAKKVRSFFYIREDELTRVSKFLESSSGSPINFREMTRQIVNNIVSRATLGDVCKDRKILLENVYFMLKTFSSFNMSNYYPRLNFLNVISGKKAEWLKMHKEIDLILEKIIEEHRSRPRNPDDHEDIVDILLRVKDTGASFDEPLTNDRVKAIILEMLTAGTSSSSMTIEWAFCEMMKNPEIMRKAQSEVRDVVKGDSITEADIQSMDYMKLVVKETMRLHCVPILLPRQNPEKCIVDGYDIPANTRILINAWACATDPDTWENPHGFIPERFENSSIGFSGTDFEFLPFGAGRRMCPGMNFGLGTVEYVIATLLHRFNWKLPEGVTPDDLDMRELTAISTVPINPLHIVPITVSEPN</sequence>
<keyword evidence="13" id="KW-0325">Glycoprotein</keyword>
<dbReference type="InParanoid" id="A0A251UNT0"/>
<keyword evidence="11 15" id="KW-0503">Monooxygenase</keyword>
<evidence type="ECO:0000313" key="17">
    <source>
        <dbReference type="EMBL" id="OTG24516.1"/>
    </source>
</evidence>
<dbReference type="InterPro" id="IPR036396">
    <property type="entry name" value="Cyt_P450_sf"/>
</dbReference>
<evidence type="ECO:0000256" key="7">
    <source>
        <dbReference type="ARBA" id="ARBA00022968"/>
    </source>
</evidence>
<evidence type="ECO:0000256" key="6">
    <source>
        <dbReference type="ARBA" id="ARBA00022723"/>
    </source>
</evidence>
<evidence type="ECO:0000256" key="1">
    <source>
        <dbReference type="ARBA" id="ARBA00001971"/>
    </source>
</evidence>
<dbReference type="GO" id="GO:0004497">
    <property type="term" value="F:monooxygenase activity"/>
    <property type="evidence" value="ECO:0007669"/>
    <property type="project" value="UniProtKB-KW"/>
</dbReference>
<comment type="subcellular location">
    <subcellularLocation>
        <location evidence="2">Membrane</location>
        <topology evidence="2">Single-pass type II membrane protein</topology>
    </subcellularLocation>
</comment>
<protein>
    <submittedName>
        <fullName evidence="17">Putative cytochrome P450</fullName>
    </submittedName>
</protein>
<dbReference type="STRING" id="4232.A0A251UNT0"/>
<organism evidence="17 18">
    <name type="scientific">Helianthus annuus</name>
    <name type="common">Common sunflower</name>
    <dbReference type="NCBI Taxonomy" id="4232"/>
    <lineage>
        <taxon>Eukaryota</taxon>
        <taxon>Viridiplantae</taxon>
        <taxon>Streptophyta</taxon>
        <taxon>Embryophyta</taxon>
        <taxon>Tracheophyta</taxon>
        <taxon>Spermatophyta</taxon>
        <taxon>Magnoliopsida</taxon>
        <taxon>eudicotyledons</taxon>
        <taxon>Gunneridae</taxon>
        <taxon>Pentapetalae</taxon>
        <taxon>asterids</taxon>
        <taxon>campanulids</taxon>
        <taxon>Asterales</taxon>
        <taxon>Asteraceae</taxon>
        <taxon>Asteroideae</taxon>
        <taxon>Heliantheae alliance</taxon>
        <taxon>Heliantheae</taxon>
        <taxon>Helianthus</taxon>
    </lineage>
</organism>
<keyword evidence="9 15" id="KW-0560">Oxidoreductase</keyword>
<evidence type="ECO:0000313" key="18">
    <source>
        <dbReference type="Proteomes" id="UP000215914"/>
    </source>
</evidence>
<evidence type="ECO:0000256" key="16">
    <source>
        <dbReference type="SAM" id="Phobius"/>
    </source>
</evidence>
<dbReference type="PANTHER" id="PTHR47955:SF13">
    <property type="entry name" value="CYTOCHROME P450"/>
    <property type="match status" value="1"/>
</dbReference>
<dbReference type="GO" id="GO:0016020">
    <property type="term" value="C:membrane"/>
    <property type="evidence" value="ECO:0007669"/>
    <property type="project" value="UniProtKB-SubCell"/>
</dbReference>
<gene>
    <name evidence="17" type="ORF">HannXRQ_Chr05g0137621</name>
</gene>
<evidence type="ECO:0000256" key="3">
    <source>
        <dbReference type="ARBA" id="ARBA00010617"/>
    </source>
</evidence>
<evidence type="ECO:0000256" key="13">
    <source>
        <dbReference type="ARBA" id="ARBA00023180"/>
    </source>
</evidence>
<name>A0A251UNT0_HELAN</name>
<dbReference type="InterPro" id="IPR001128">
    <property type="entry name" value="Cyt_P450"/>
</dbReference>
<keyword evidence="10 14" id="KW-0408">Iron</keyword>
<dbReference type="InterPro" id="IPR017972">
    <property type="entry name" value="Cyt_P450_CS"/>
</dbReference>
<evidence type="ECO:0000256" key="14">
    <source>
        <dbReference type="PIRSR" id="PIRSR602401-1"/>
    </source>
</evidence>
<dbReference type="GO" id="GO:0016705">
    <property type="term" value="F:oxidoreductase activity, acting on paired donors, with incorporation or reduction of molecular oxygen"/>
    <property type="evidence" value="ECO:0007669"/>
    <property type="project" value="InterPro"/>
</dbReference>
<dbReference type="AlphaFoldDB" id="A0A251UNT0"/>
<dbReference type="GO" id="GO:0020037">
    <property type="term" value="F:heme binding"/>
    <property type="evidence" value="ECO:0007669"/>
    <property type="project" value="InterPro"/>
</dbReference>
<dbReference type="InterPro" id="IPR002401">
    <property type="entry name" value="Cyt_P450_E_grp-I"/>
</dbReference>
<evidence type="ECO:0000256" key="11">
    <source>
        <dbReference type="ARBA" id="ARBA00023033"/>
    </source>
</evidence>
<dbReference type="PRINTS" id="PR00385">
    <property type="entry name" value="P450"/>
</dbReference>
<evidence type="ECO:0000256" key="10">
    <source>
        <dbReference type="ARBA" id="ARBA00023004"/>
    </source>
</evidence>
<evidence type="ECO:0000256" key="12">
    <source>
        <dbReference type="ARBA" id="ARBA00023136"/>
    </source>
</evidence>
<comment type="similarity">
    <text evidence="3 15">Belongs to the cytochrome P450 family.</text>
</comment>
<keyword evidence="7" id="KW-0735">Signal-anchor</keyword>
<proteinExistence type="inferred from homology"/>
<keyword evidence="4 14" id="KW-0349">Heme</keyword>
<keyword evidence="12 16" id="KW-0472">Membrane</keyword>
<dbReference type="OrthoDB" id="2789670at2759"/>
<feature type="transmembrane region" description="Helical" evidence="16">
    <location>
        <begin position="6"/>
        <end position="23"/>
    </location>
</feature>
<dbReference type="PRINTS" id="PR00463">
    <property type="entry name" value="EP450I"/>
</dbReference>
<dbReference type="SUPFAM" id="SSF48264">
    <property type="entry name" value="Cytochrome P450"/>
    <property type="match status" value="1"/>
</dbReference>
<dbReference type="EMBL" id="CM007894">
    <property type="protein sequence ID" value="OTG24516.1"/>
    <property type="molecule type" value="Genomic_DNA"/>
</dbReference>
<accession>A0A251UNT0</accession>
<dbReference type="FunFam" id="1.10.630.10:FF:000043">
    <property type="entry name" value="Cytochrome P450 99A2"/>
    <property type="match status" value="1"/>
</dbReference>
<evidence type="ECO:0000256" key="4">
    <source>
        <dbReference type="ARBA" id="ARBA00022617"/>
    </source>
</evidence>
<evidence type="ECO:0000256" key="15">
    <source>
        <dbReference type="RuleBase" id="RU000461"/>
    </source>
</evidence>
<evidence type="ECO:0000256" key="2">
    <source>
        <dbReference type="ARBA" id="ARBA00004606"/>
    </source>
</evidence>
<dbReference type="GO" id="GO:0051762">
    <property type="term" value="P:sesquiterpene biosynthetic process"/>
    <property type="evidence" value="ECO:0007669"/>
    <property type="project" value="UniProtKB-ARBA"/>
</dbReference>
<dbReference type="Pfam" id="PF00067">
    <property type="entry name" value="p450"/>
    <property type="match status" value="1"/>
</dbReference>
<dbReference type="PANTHER" id="PTHR47955">
    <property type="entry name" value="CYTOCHROME P450 FAMILY 71 PROTEIN"/>
    <property type="match status" value="1"/>
</dbReference>
<dbReference type="Gene3D" id="1.10.630.10">
    <property type="entry name" value="Cytochrome P450"/>
    <property type="match status" value="1"/>
</dbReference>
<evidence type="ECO:0000256" key="9">
    <source>
        <dbReference type="ARBA" id="ARBA00023002"/>
    </source>
</evidence>
<evidence type="ECO:0000256" key="8">
    <source>
        <dbReference type="ARBA" id="ARBA00022989"/>
    </source>
</evidence>
<keyword evidence="5 16" id="KW-0812">Transmembrane</keyword>
<keyword evidence="6 14" id="KW-0479">Metal-binding</keyword>
<reference evidence="18" key="1">
    <citation type="journal article" date="2017" name="Nature">
        <title>The sunflower genome provides insights into oil metabolism, flowering and Asterid evolution.</title>
        <authorList>
            <person name="Badouin H."/>
            <person name="Gouzy J."/>
            <person name="Grassa C.J."/>
            <person name="Murat F."/>
            <person name="Staton S.E."/>
            <person name="Cottret L."/>
            <person name="Lelandais-Briere C."/>
            <person name="Owens G.L."/>
            <person name="Carrere S."/>
            <person name="Mayjonade B."/>
            <person name="Legrand L."/>
            <person name="Gill N."/>
            <person name="Kane N.C."/>
            <person name="Bowers J.E."/>
            <person name="Hubner S."/>
            <person name="Bellec A."/>
            <person name="Berard A."/>
            <person name="Berges H."/>
            <person name="Blanchet N."/>
            <person name="Boniface M.C."/>
            <person name="Brunel D."/>
            <person name="Catrice O."/>
            <person name="Chaidir N."/>
            <person name="Claudel C."/>
            <person name="Donnadieu C."/>
            <person name="Faraut T."/>
            <person name="Fievet G."/>
            <person name="Helmstetter N."/>
            <person name="King M."/>
            <person name="Knapp S.J."/>
            <person name="Lai Z."/>
            <person name="Le Paslier M.C."/>
            <person name="Lippi Y."/>
            <person name="Lorenzon L."/>
            <person name="Mandel J.R."/>
            <person name="Marage G."/>
            <person name="Marchand G."/>
            <person name="Marquand E."/>
            <person name="Bret-Mestries E."/>
            <person name="Morien E."/>
            <person name="Nambeesan S."/>
            <person name="Nguyen T."/>
            <person name="Pegot-Espagnet P."/>
            <person name="Pouilly N."/>
            <person name="Raftis F."/>
            <person name="Sallet E."/>
            <person name="Schiex T."/>
            <person name="Thomas J."/>
            <person name="Vandecasteele C."/>
            <person name="Vares D."/>
            <person name="Vear F."/>
            <person name="Vautrin S."/>
            <person name="Crespi M."/>
            <person name="Mangin B."/>
            <person name="Burke J.M."/>
            <person name="Salse J."/>
            <person name="Munos S."/>
            <person name="Vincourt P."/>
            <person name="Rieseberg L.H."/>
            <person name="Langlade N.B."/>
        </authorList>
    </citation>
    <scope>NUCLEOTIDE SEQUENCE [LARGE SCALE GENOMIC DNA]</scope>
    <source>
        <strain evidence="18">cv. SF193</strain>
    </source>
</reference>
<keyword evidence="18" id="KW-1185">Reference proteome</keyword>
<feature type="binding site" description="axial binding residue" evidence="14">
    <location>
        <position position="433"/>
    </location>
    <ligand>
        <name>heme</name>
        <dbReference type="ChEBI" id="CHEBI:30413"/>
    </ligand>
    <ligandPart>
        <name>Fe</name>
        <dbReference type="ChEBI" id="CHEBI:18248"/>
    </ligandPart>
</feature>
<dbReference type="PROSITE" id="PS00086">
    <property type="entry name" value="CYTOCHROME_P450"/>
    <property type="match status" value="1"/>
</dbReference>
<dbReference type="Proteomes" id="UP000215914">
    <property type="component" value="Chromosome 5"/>
</dbReference>
<keyword evidence="8 16" id="KW-1133">Transmembrane helix</keyword>
<dbReference type="OMA" id="PINFREM"/>
<dbReference type="CDD" id="cd11072">
    <property type="entry name" value="CYP71-like"/>
    <property type="match status" value="1"/>
</dbReference>